<evidence type="ECO:0000313" key="3">
    <source>
        <dbReference type="Proteomes" id="UP000230002"/>
    </source>
</evidence>
<feature type="region of interest" description="Disordered" evidence="1">
    <location>
        <begin position="1"/>
        <end position="31"/>
    </location>
</feature>
<reference evidence="2 3" key="1">
    <citation type="journal article" date="2015" name="Sci. Rep.">
        <title>Chromosome-level genome map provides insights into diverse defense mechanisms in the medicinal fungus Ganoderma sinense.</title>
        <authorList>
            <person name="Zhu Y."/>
            <person name="Xu J."/>
            <person name="Sun C."/>
            <person name="Zhou S."/>
            <person name="Xu H."/>
            <person name="Nelson D.R."/>
            <person name="Qian J."/>
            <person name="Song J."/>
            <person name="Luo H."/>
            <person name="Xiang L."/>
            <person name="Li Y."/>
            <person name="Xu Z."/>
            <person name="Ji A."/>
            <person name="Wang L."/>
            <person name="Lu S."/>
            <person name="Hayward A."/>
            <person name="Sun W."/>
            <person name="Li X."/>
            <person name="Schwartz D.C."/>
            <person name="Wang Y."/>
            <person name="Chen S."/>
        </authorList>
    </citation>
    <scope>NUCLEOTIDE SEQUENCE [LARGE SCALE GENOMIC DNA]</scope>
    <source>
        <strain evidence="2 3">ZZ0214-1</strain>
    </source>
</reference>
<feature type="compositionally biased region" description="Polar residues" evidence="1">
    <location>
        <begin position="18"/>
        <end position="31"/>
    </location>
</feature>
<dbReference type="EMBL" id="AYKW01000008">
    <property type="protein sequence ID" value="PIL33109.1"/>
    <property type="molecule type" value="Genomic_DNA"/>
</dbReference>
<organism evidence="2 3">
    <name type="scientific">Ganoderma sinense ZZ0214-1</name>
    <dbReference type="NCBI Taxonomy" id="1077348"/>
    <lineage>
        <taxon>Eukaryota</taxon>
        <taxon>Fungi</taxon>
        <taxon>Dikarya</taxon>
        <taxon>Basidiomycota</taxon>
        <taxon>Agaricomycotina</taxon>
        <taxon>Agaricomycetes</taxon>
        <taxon>Polyporales</taxon>
        <taxon>Polyporaceae</taxon>
        <taxon>Ganoderma</taxon>
    </lineage>
</organism>
<dbReference type="Proteomes" id="UP000230002">
    <property type="component" value="Unassembled WGS sequence"/>
</dbReference>
<keyword evidence="3" id="KW-1185">Reference proteome</keyword>
<name>A0A2G8SH56_9APHY</name>
<evidence type="ECO:0000313" key="2">
    <source>
        <dbReference type="EMBL" id="PIL33109.1"/>
    </source>
</evidence>
<proteinExistence type="predicted"/>
<accession>A0A2G8SH56</accession>
<gene>
    <name evidence="2" type="ORF">GSI_04558</name>
</gene>
<comment type="caution">
    <text evidence="2">The sequence shown here is derived from an EMBL/GenBank/DDBJ whole genome shotgun (WGS) entry which is preliminary data.</text>
</comment>
<protein>
    <submittedName>
        <fullName evidence="2">Uncharacterized protein</fullName>
    </submittedName>
</protein>
<evidence type="ECO:0000256" key="1">
    <source>
        <dbReference type="SAM" id="MobiDB-lite"/>
    </source>
</evidence>
<dbReference type="AlphaFoldDB" id="A0A2G8SH56"/>
<sequence length="271" mass="29252">MRAQSTRHGGGRGDRTNQENSANTRTTAPRSSALQAAAIFLSEEHDKDGHVVPEKYPATPVSMTQRPRVEPPHLYFLDRGVCMPNNVAVRSLSAPPSAFLSRCVAALPSDITNRFSAPHCLYRTVSSRSAIHTGSASGEYPPTGSRVPNRFRCASLNSPTSPTASSLVRLSQSPSVAMIRKSPGFTSISVTSGSAVRYGGVLTSGRSGLPWCPFLSRSWTSRVHLYGASPKAREMPMPSTRPFCTTVSPGCSACRRSTSAWLRPLWSVDRM</sequence>